<dbReference type="SUPFAM" id="SSF56112">
    <property type="entry name" value="Protein kinase-like (PK-like)"/>
    <property type="match status" value="1"/>
</dbReference>
<comment type="caution">
    <text evidence="4">The sequence shown here is derived from an EMBL/GenBank/DDBJ whole genome shotgun (WGS) entry which is preliminary data.</text>
</comment>
<dbReference type="PANTHER" id="PTHR46146:SF21">
    <property type="entry name" value="PROTEIN KINASE DOMAIN-CONTAINING PROTEIN"/>
    <property type="match status" value="1"/>
</dbReference>
<evidence type="ECO:0000259" key="2">
    <source>
        <dbReference type="PROSITE" id="PS50006"/>
    </source>
</evidence>
<evidence type="ECO:0000313" key="5">
    <source>
        <dbReference type="Proteomes" id="UP000601435"/>
    </source>
</evidence>
<feature type="non-terminal residue" evidence="4">
    <location>
        <position position="660"/>
    </location>
</feature>
<dbReference type="Gene3D" id="1.10.510.10">
    <property type="entry name" value="Transferase(Phosphotransferase) domain 1"/>
    <property type="match status" value="1"/>
</dbReference>
<feature type="domain" description="FHA" evidence="2">
    <location>
        <begin position="344"/>
        <end position="411"/>
    </location>
</feature>
<dbReference type="GO" id="GO:0005524">
    <property type="term" value="F:ATP binding"/>
    <property type="evidence" value="ECO:0007669"/>
    <property type="project" value="InterPro"/>
</dbReference>
<dbReference type="PANTHER" id="PTHR46146">
    <property type="entry name" value="SERINE/THREONINE-PROTEIN KINASE-LIKE PROTEIN CCR4"/>
    <property type="match status" value="1"/>
</dbReference>
<dbReference type="PROSITE" id="PS50011">
    <property type="entry name" value="PROTEIN_KINASE_DOM"/>
    <property type="match status" value="1"/>
</dbReference>
<keyword evidence="5" id="KW-1185">Reference proteome</keyword>
<feature type="region of interest" description="Disordered" evidence="1">
    <location>
        <begin position="210"/>
        <end position="248"/>
    </location>
</feature>
<dbReference type="SUPFAM" id="SSF49879">
    <property type="entry name" value="SMAD/FHA domain"/>
    <property type="match status" value="1"/>
</dbReference>
<dbReference type="Pfam" id="PF00498">
    <property type="entry name" value="FHA"/>
    <property type="match status" value="1"/>
</dbReference>
<dbReference type="InterPro" id="IPR011009">
    <property type="entry name" value="Kinase-like_dom_sf"/>
</dbReference>
<dbReference type="Pfam" id="PF00069">
    <property type="entry name" value="Pkinase"/>
    <property type="match status" value="1"/>
</dbReference>
<feature type="compositionally biased region" description="Pro residues" evidence="1">
    <location>
        <begin position="160"/>
        <end position="169"/>
    </location>
</feature>
<dbReference type="AlphaFoldDB" id="A0A812Q1Q0"/>
<sequence>VFHRDIKCPNILLDRNGTAKIADFGLACCSHYKEQKVQQAAGTVGYACPHYVNKGVVTEGSEVYSFGIVLLELLTAAQPAYQLPTQAPDSGVQYCFLVSQIGNDVRVAVQMADAKAKFPGNIAQSFAALGLRCTDYTEECRPLFREIVTKLRALLNTPEAPAPPPPPEPEASARPTAPQRPHEPQSFQDRHGYQSPLELQGFDIRHNQRPQAFDGRGYQPQLQGLDTLPGFHPSSEEERRPSVHRQASAQERFQGISVQVNLLSGPPSPASLQLAPGAGRPLGPGPPLQPGLQAPSRALLWTLECVKSECSSDLSAKPKDQRVLAHWRDMLPYERDMAHALPHYRFGRLFQNDFCRVMLPNDHFFSQVSREHFQIWAQEWPDLGFEFKGQPCSFFLTNFGTVGTVVDGQVLDTKGQQAALHHGSRIALLRNATDNGRESKVEFLEFIFSLEGSVLEDADEIYEAVPGSRRSCDAPSGPLLGGVCPSTETERCGDAVQGGMSFAGTDVEPVFVLELGGTALRAGVPRENFRVLHGPSASAIASAPSCEVPCPPLTLGSRLQPGFWKRILTDDARGLLAEQHLRIEVEESLEGPEQKRFYLRNLSELSLKVEGAPEGHDSTRLPDEDGRWQLHDGDSVLLNLCKGSSMWMCFREFAAKAQPI</sequence>
<feature type="compositionally biased region" description="Basic and acidic residues" evidence="1">
    <location>
        <begin position="180"/>
        <end position="192"/>
    </location>
</feature>
<feature type="domain" description="Protein kinase" evidence="3">
    <location>
        <begin position="1"/>
        <end position="155"/>
    </location>
</feature>
<accession>A0A812Q1Q0</accession>
<dbReference type="Gene3D" id="2.60.200.20">
    <property type="match status" value="1"/>
</dbReference>
<protein>
    <submittedName>
        <fullName evidence="4">WAKL13 protein</fullName>
    </submittedName>
</protein>
<proteinExistence type="predicted"/>
<dbReference type="PROSITE" id="PS00108">
    <property type="entry name" value="PROTEIN_KINASE_ST"/>
    <property type="match status" value="1"/>
</dbReference>
<reference evidence="4" key="1">
    <citation type="submission" date="2021-02" db="EMBL/GenBank/DDBJ databases">
        <authorList>
            <person name="Dougan E. K."/>
            <person name="Rhodes N."/>
            <person name="Thang M."/>
            <person name="Chan C."/>
        </authorList>
    </citation>
    <scope>NUCLEOTIDE SEQUENCE</scope>
</reference>
<feature type="region of interest" description="Disordered" evidence="1">
    <location>
        <begin position="157"/>
        <end position="192"/>
    </location>
</feature>
<dbReference type="Proteomes" id="UP000601435">
    <property type="component" value="Unassembled WGS sequence"/>
</dbReference>
<dbReference type="InterPro" id="IPR008984">
    <property type="entry name" value="SMAD_FHA_dom_sf"/>
</dbReference>
<name>A0A812Q1Q0_9DINO</name>
<dbReference type="GO" id="GO:0004672">
    <property type="term" value="F:protein kinase activity"/>
    <property type="evidence" value="ECO:0007669"/>
    <property type="project" value="InterPro"/>
</dbReference>
<dbReference type="InterPro" id="IPR000253">
    <property type="entry name" value="FHA_dom"/>
</dbReference>
<dbReference type="OrthoDB" id="1714095at2759"/>
<dbReference type="EMBL" id="CAJNJA010015894">
    <property type="protein sequence ID" value="CAE7370287.1"/>
    <property type="molecule type" value="Genomic_DNA"/>
</dbReference>
<evidence type="ECO:0000256" key="1">
    <source>
        <dbReference type="SAM" id="MobiDB-lite"/>
    </source>
</evidence>
<dbReference type="InterPro" id="IPR000719">
    <property type="entry name" value="Prot_kinase_dom"/>
</dbReference>
<gene>
    <name evidence="4" type="primary">WAKL13</name>
    <name evidence="4" type="ORF">SNEC2469_LOCUS9945</name>
</gene>
<evidence type="ECO:0000259" key="3">
    <source>
        <dbReference type="PROSITE" id="PS50011"/>
    </source>
</evidence>
<dbReference type="PROSITE" id="PS50006">
    <property type="entry name" value="FHA_DOMAIN"/>
    <property type="match status" value="1"/>
</dbReference>
<dbReference type="InterPro" id="IPR008271">
    <property type="entry name" value="Ser/Thr_kinase_AS"/>
</dbReference>
<evidence type="ECO:0000313" key="4">
    <source>
        <dbReference type="EMBL" id="CAE7370287.1"/>
    </source>
</evidence>
<organism evidence="4 5">
    <name type="scientific">Symbiodinium necroappetens</name>
    <dbReference type="NCBI Taxonomy" id="1628268"/>
    <lineage>
        <taxon>Eukaryota</taxon>
        <taxon>Sar</taxon>
        <taxon>Alveolata</taxon>
        <taxon>Dinophyceae</taxon>
        <taxon>Suessiales</taxon>
        <taxon>Symbiodiniaceae</taxon>
        <taxon>Symbiodinium</taxon>
    </lineage>
</organism>